<evidence type="ECO:0000313" key="2">
    <source>
        <dbReference type="Proteomes" id="UP001499915"/>
    </source>
</evidence>
<evidence type="ECO:0000313" key="1">
    <source>
        <dbReference type="EMBL" id="GAA0680562.1"/>
    </source>
</evidence>
<protein>
    <recommendedName>
        <fullName evidence="3">Apea-like HEPN domain-containing protein</fullName>
    </recommendedName>
</protein>
<keyword evidence="2" id="KW-1185">Reference proteome</keyword>
<proteinExistence type="predicted"/>
<dbReference type="EMBL" id="BAAAET010000001">
    <property type="protein sequence ID" value="GAA0680562.1"/>
    <property type="molecule type" value="Genomic_DNA"/>
</dbReference>
<dbReference type="RefSeq" id="WP_343800684.1">
    <property type="nucleotide sequence ID" value="NZ_BAAAET010000001.1"/>
</dbReference>
<evidence type="ECO:0008006" key="3">
    <source>
        <dbReference type="Google" id="ProtNLM"/>
    </source>
</evidence>
<accession>A0ABP3T4M7</accession>
<reference evidence="2" key="1">
    <citation type="journal article" date="2019" name="Int. J. Syst. Evol. Microbiol.">
        <title>The Global Catalogue of Microorganisms (GCM) 10K type strain sequencing project: providing services to taxonomists for standard genome sequencing and annotation.</title>
        <authorList>
            <consortium name="The Broad Institute Genomics Platform"/>
            <consortium name="The Broad Institute Genome Sequencing Center for Infectious Disease"/>
            <person name="Wu L."/>
            <person name="Ma J."/>
        </authorList>
    </citation>
    <scope>NUCLEOTIDE SEQUENCE [LARGE SCALE GENOMIC DNA]</scope>
    <source>
        <strain evidence="2">JCM 15134</strain>
    </source>
</reference>
<gene>
    <name evidence="1" type="ORF">GCM10009104_01150</name>
</gene>
<sequence>MARKNKMSMEFGFYPLGLDLTDTRFSITSHPDREKRVSNVRNNSAAINGWFYASLMERRGESGEIIVPPGRIFGLPRTHMITITDVANEDEVKFVIWCLSFFLGLRLTTEECGFIDATPIERRKLNDFYAGEPSIKAGVNLAIRFVDKHTCDARSLKRIEAIIHALFMAQNPQALCFERFQYLYMALDACYRQVFGPRTKERHDINHNKRIEWLCNQFNMVVPPWATKQGRTMDSLSSTTRNNSIHEGLFFDEPLGFSVFGGNAQPDDDGIILQMENIICRVLVAILGKPDAKYVTSPYSDRQYVVLDLV</sequence>
<comment type="caution">
    <text evidence="1">The sequence shown here is derived from an EMBL/GenBank/DDBJ whole genome shotgun (WGS) entry which is preliminary data.</text>
</comment>
<organism evidence="1 2">
    <name type="scientific">Marinobacterium maritimum</name>
    <dbReference type="NCBI Taxonomy" id="500162"/>
    <lineage>
        <taxon>Bacteria</taxon>
        <taxon>Pseudomonadati</taxon>
        <taxon>Pseudomonadota</taxon>
        <taxon>Gammaproteobacteria</taxon>
        <taxon>Oceanospirillales</taxon>
        <taxon>Oceanospirillaceae</taxon>
        <taxon>Marinobacterium</taxon>
    </lineage>
</organism>
<name>A0ABP3T4M7_9GAMM</name>
<dbReference type="Proteomes" id="UP001499915">
    <property type="component" value="Unassembled WGS sequence"/>
</dbReference>